<gene>
    <name evidence="1" type="ORF">E2562_011637</name>
</gene>
<protein>
    <submittedName>
        <fullName evidence="1">Uncharacterized protein</fullName>
    </submittedName>
</protein>
<organism evidence="1 2">
    <name type="scientific">Oryza meyeriana var. granulata</name>
    <dbReference type="NCBI Taxonomy" id="110450"/>
    <lineage>
        <taxon>Eukaryota</taxon>
        <taxon>Viridiplantae</taxon>
        <taxon>Streptophyta</taxon>
        <taxon>Embryophyta</taxon>
        <taxon>Tracheophyta</taxon>
        <taxon>Spermatophyta</taxon>
        <taxon>Magnoliopsida</taxon>
        <taxon>Liliopsida</taxon>
        <taxon>Poales</taxon>
        <taxon>Poaceae</taxon>
        <taxon>BOP clade</taxon>
        <taxon>Oryzoideae</taxon>
        <taxon>Oryzeae</taxon>
        <taxon>Oryzinae</taxon>
        <taxon>Oryza</taxon>
        <taxon>Oryza meyeriana</taxon>
    </lineage>
</organism>
<dbReference type="AlphaFoldDB" id="A0A6G1DW04"/>
<reference evidence="1 2" key="1">
    <citation type="submission" date="2019-11" db="EMBL/GenBank/DDBJ databases">
        <title>Whole genome sequence of Oryza granulata.</title>
        <authorList>
            <person name="Li W."/>
        </authorList>
    </citation>
    <scope>NUCLEOTIDE SEQUENCE [LARGE SCALE GENOMIC DNA]</scope>
    <source>
        <strain evidence="2">cv. Menghai</strain>
        <tissue evidence="1">Leaf</tissue>
    </source>
</reference>
<name>A0A6G1DW04_9ORYZ</name>
<dbReference type="Proteomes" id="UP000479710">
    <property type="component" value="Unassembled WGS sequence"/>
</dbReference>
<keyword evidence="2" id="KW-1185">Reference proteome</keyword>
<accession>A0A6G1DW04</accession>
<dbReference type="EMBL" id="SPHZ02000005">
    <property type="protein sequence ID" value="KAF0916808.1"/>
    <property type="molecule type" value="Genomic_DNA"/>
</dbReference>
<comment type="caution">
    <text evidence="1">The sequence shown here is derived from an EMBL/GenBank/DDBJ whole genome shotgun (WGS) entry which is preliminary data.</text>
</comment>
<evidence type="ECO:0000313" key="2">
    <source>
        <dbReference type="Proteomes" id="UP000479710"/>
    </source>
</evidence>
<sequence length="71" mass="7904">MGFDCIALGCPDLRELSLKWCIGIDRPRGAMPIDYSWPFDLGIQHYPSDGAASPLDVKNALDQPRNLQTSR</sequence>
<evidence type="ECO:0000313" key="1">
    <source>
        <dbReference type="EMBL" id="KAF0916808.1"/>
    </source>
</evidence>
<proteinExistence type="predicted"/>